<dbReference type="EMBL" id="FRCS01000009">
    <property type="protein sequence ID" value="SHN43300.1"/>
    <property type="molecule type" value="Genomic_DNA"/>
</dbReference>
<evidence type="ECO:0000313" key="1">
    <source>
        <dbReference type="EMBL" id="SHN43300.1"/>
    </source>
</evidence>
<keyword evidence="2" id="KW-1185">Reference proteome</keyword>
<dbReference type="AlphaFoldDB" id="A0A1M7RAW0"/>
<dbReference type="Proteomes" id="UP000184440">
    <property type="component" value="Unassembled WGS sequence"/>
</dbReference>
<dbReference type="STRING" id="134849.SAMN05443668_109108"/>
<sequence length="94" mass="9486">MTQLSSVTHATTVAPQAVTAPLASVADRPFAYVLRGLVGVQLARPAPAAPPEPKGMPVVAPVVIGPRGPATIGAFTLGRLVLTGSPTFPEIPPV</sequence>
<accession>A0A1M7RAW0</accession>
<organism evidence="1 2">
    <name type="scientific">Cryptosporangium aurantiacum</name>
    <dbReference type="NCBI Taxonomy" id="134849"/>
    <lineage>
        <taxon>Bacteria</taxon>
        <taxon>Bacillati</taxon>
        <taxon>Actinomycetota</taxon>
        <taxon>Actinomycetes</taxon>
        <taxon>Cryptosporangiales</taxon>
        <taxon>Cryptosporangiaceae</taxon>
        <taxon>Cryptosporangium</taxon>
    </lineage>
</organism>
<proteinExistence type="predicted"/>
<evidence type="ECO:0000313" key="2">
    <source>
        <dbReference type="Proteomes" id="UP000184440"/>
    </source>
</evidence>
<name>A0A1M7RAW0_9ACTN</name>
<protein>
    <submittedName>
        <fullName evidence="1">Uncharacterized protein</fullName>
    </submittedName>
</protein>
<reference evidence="1 2" key="1">
    <citation type="submission" date="2016-11" db="EMBL/GenBank/DDBJ databases">
        <authorList>
            <person name="Jaros S."/>
            <person name="Januszkiewicz K."/>
            <person name="Wedrychowicz H."/>
        </authorList>
    </citation>
    <scope>NUCLEOTIDE SEQUENCE [LARGE SCALE GENOMIC DNA]</scope>
    <source>
        <strain evidence="1 2">DSM 46144</strain>
    </source>
</reference>
<dbReference type="RefSeq" id="WP_073260727.1">
    <property type="nucleotide sequence ID" value="NZ_FRCS01000009.1"/>
</dbReference>
<gene>
    <name evidence="1" type="ORF">SAMN05443668_109108</name>
</gene>